<sequence>MIAEAAGELLQRALSLYQDNARATSWLERHLARFAEPLRLAVVGSSGAGKSSLLNALAGDEVAPLKLGDRQVMTWYQGGSAPRALAYPPGGAAPWELGAERTDRRLRVDLSPLSGQQVDRLVVDWPSRQLRDLVLMDTPALDPEAGPQALAGGLTDADAVLYLVRRPHGPELDALRSLHGPPSGWALPVHAMVVLSRADELGAGRVDALISARQVARRYRRTDEVQDLCQDVIAVAGLVASAGRTLSEPEFAALSALAQVPRPDLESRLLSADRFVRADAPLPLKPSAREWLLGRFGLFGLRLATTLIRRGANTVPALAGQLVQRSGLGELRDAIGLQFAAREDVLKARAALLGLEVLLRREPRHGSEQLAAELDRLVSGAHAFAELRVLAALRGGRTELPDELAEDAIRLTGGHGVGLLERLGIEEEVSPAELQEAIQDALWHWREQAVNPALSGVARRAAEVVLRSCEAMLARDPVAP</sequence>
<dbReference type="SUPFAM" id="SSF52540">
    <property type="entry name" value="P-loop containing nucleoside triphosphate hydrolases"/>
    <property type="match status" value="1"/>
</dbReference>
<reference evidence="1 2" key="1">
    <citation type="submission" date="2016-04" db="EMBL/GenBank/DDBJ databases">
        <title>Complete genome sequence and analysis of deep-sea sediment isolate, Amycolatopsis sp. WP1.</title>
        <authorList>
            <person name="Wang H."/>
            <person name="Chen S."/>
            <person name="Wu Q."/>
        </authorList>
    </citation>
    <scope>NUCLEOTIDE SEQUENCE [LARGE SCALE GENOMIC DNA]</scope>
    <source>
        <strain evidence="1 2">WP1</strain>
    </source>
</reference>
<dbReference type="OrthoDB" id="4379468at2"/>
<dbReference type="Gene3D" id="3.40.50.300">
    <property type="entry name" value="P-loop containing nucleotide triphosphate hydrolases"/>
    <property type="match status" value="1"/>
</dbReference>
<dbReference type="Proteomes" id="UP000250434">
    <property type="component" value="Chromosome"/>
</dbReference>
<evidence type="ECO:0000313" key="1">
    <source>
        <dbReference type="EMBL" id="AXB47706.1"/>
    </source>
</evidence>
<protein>
    <recommendedName>
        <fullName evidence="3">G domain-containing protein</fullName>
    </recommendedName>
</protein>
<organism evidence="1 2">
    <name type="scientific">Amycolatopsis albispora</name>
    <dbReference type="NCBI Taxonomy" id="1804986"/>
    <lineage>
        <taxon>Bacteria</taxon>
        <taxon>Bacillati</taxon>
        <taxon>Actinomycetota</taxon>
        <taxon>Actinomycetes</taxon>
        <taxon>Pseudonocardiales</taxon>
        <taxon>Pseudonocardiaceae</taxon>
        <taxon>Amycolatopsis</taxon>
    </lineage>
</organism>
<dbReference type="RefSeq" id="WP_113696763.1">
    <property type="nucleotide sequence ID" value="NZ_CP015163.1"/>
</dbReference>
<name>A0A344LI32_9PSEU</name>
<dbReference type="InterPro" id="IPR027417">
    <property type="entry name" value="P-loop_NTPase"/>
</dbReference>
<keyword evidence="2" id="KW-1185">Reference proteome</keyword>
<proteinExistence type="predicted"/>
<accession>A0A344LI32</accession>
<gene>
    <name evidence="1" type="ORF">A4R43_39000</name>
</gene>
<dbReference type="AlphaFoldDB" id="A0A344LI32"/>
<evidence type="ECO:0008006" key="3">
    <source>
        <dbReference type="Google" id="ProtNLM"/>
    </source>
</evidence>
<evidence type="ECO:0000313" key="2">
    <source>
        <dbReference type="Proteomes" id="UP000250434"/>
    </source>
</evidence>
<dbReference type="EMBL" id="CP015163">
    <property type="protein sequence ID" value="AXB47706.1"/>
    <property type="molecule type" value="Genomic_DNA"/>
</dbReference>
<dbReference type="KEGG" id="aab:A4R43_39000"/>